<dbReference type="PROSITE" id="PS00211">
    <property type="entry name" value="ABC_TRANSPORTER_1"/>
    <property type="match status" value="1"/>
</dbReference>
<keyword evidence="4" id="KW-0547">Nucleotide-binding</keyword>
<dbReference type="SMART" id="SM00382">
    <property type="entry name" value="AAA"/>
    <property type="match status" value="1"/>
</dbReference>
<comment type="similarity">
    <text evidence="1">Belongs to the ABC transporter superfamily.</text>
</comment>
<dbReference type="GO" id="GO:0005524">
    <property type="term" value="F:ATP binding"/>
    <property type="evidence" value="ECO:0007669"/>
    <property type="project" value="UniProtKB-KW"/>
</dbReference>
<dbReference type="PANTHER" id="PTHR42798">
    <property type="entry name" value="LIPOPROTEIN-RELEASING SYSTEM ATP-BINDING PROTEIN LOLD"/>
    <property type="match status" value="1"/>
</dbReference>
<dbReference type="InterPro" id="IPR003593">
    <property type="entry name" value="AAA+_ATPase"/>
</dbReference>
<dbReference type="CDD" id="cd03255">
    <property type="entry name" value="ABC_MJ0796_LolCDE_FtsE"/>
    <property type="match status" value="1"/>
</dbReference>
<evidence type="ECO:0000256" key="1">
    <source>
        <dbReference type="ARBA" id="ARBA00005417"/>
    </source>
</evidence>
<protein>
    <submittedName>
        <fullName evidence="4">ABC transporter ATP-binding protein</fullName>
    </submittedName>
</protein>
<dbReference type="InterPro" id="IPR017911">
    <property type="entry name" value="MacB-like_ATP-bd"/>
</dbReference>
<reference evidence="4 5" key="1">
    <citation type="submission" date="2021-06" db="EMBL/GenBank/DDBJ databases">
        <authorList>
            <person name="Sun Q."/>
            <person name="Li D."/>
        </authorList>
    </citation>
    <scope>NUCLEOTIDE SEQUENCE [LARGE SCALE GENOMIC DNA]</scope>
    <source>
        <strain evidence="4 5">MSJ-6</strain>
    </source>
</reference>
<evidence type="ECO:0000313" key="4">
    <source>
        <dbReference type="EMBL" id="MBU5672791.1"/>
    </source>
</evidence>
<evidence type="ECO:0000259" key="3">
    <source>
        <dbReference type="PROSITE" id="PS50893"/>
    </source>
</evidence>
<gene>
    <name evidence="4" type="ORF">KQJ23_13220</name>
</gene>
<accession>A0ABS6FS67</accession>
<dbReference type="PANTHER" id="PTHR42798:SF6">
    <property type="entry name" value="CELL DIVISION ATP-BINDING PROTEIN FTSE"/>
    <property type="match status" value="1"/>
</dbReference>
<evidence type="ECO:0000256" key="2">
    <source>
        <dbReference type="ARBA" id="ARBA00022448"/>
    </source>
</evidence>
<sequence length="225" mass="24592">MEILKTSGLKKVYGKGETAVRALDGIDFQVNKGEFVGIVGTSGSGKSTLLHMLGGLDRPTSGTVWVDGKDIFALGDEERTIFRRRKIGFVFQNYNLVPVLNVYENIVLPIQLDGNEPDKQNIDNIIETLGLHSKLHNLSNQLSGGQQQRVAIARALAAKPAIILADEPTGNLDSRTSQDVMGLLKVTSQKFAQTIVMITHNEEIAQLCDRIIRIEDGRVVGGERA</sequence>
<keyword evidence="5" id="KW-1185">Reference proteome</keyword>
<dbReference type="InterPro" id="IPR017871">
    <property type="entry name" value="ABC_transporter-like_CS"/>
</dbReference>
<dbReference type="Proteomes" id="UP000743001">
    <property type="component" value="Unassembled WGS sequence"/>
</dbReference>
<keyword evidence="2" id="KW-0813">Transport</keyword>
<dbReference type="InterPro" id="IPR003439">
    <property type="entry name" value="ABC_transporter-like_ATP-bd"/>
</dbReference>
<name>A0ABS6FS67_9BACL</name>
<dbReference type="RefSeq" id="WP_216479360.1">
    <property type="nucleotide sequence ID" value="NZ_JAHLQJ010000010.1"/>
</dbReference>
<comment type="caution">
    <text evidence="4">The sequence shown here is derived from an EMBL/GenBank/DDBJ whole genome shotgun (WGS) entry which is preliminary data.</text>
</comment>
<feature type="domain" description="ABC transporter" evidence="3">
    <location>
        <begin position="4"/>
        <end position="225"/>
    </location>
</feature>
<evidence type="ECO:0000313" key="5">
    <source>
        <dbReference type="Proteomes" id="UP000743001"/>
    </source>
</evidence>
<dbReference type="Pfam" id="PF00005">
    <property type="entry name" value="ABC_tran"/>
    <property type="match status" value="1"/>
</dbReference>
<proteinExistence type="inferred from homology"/>
<dbReference type="PROSITE" id="PS50893">
    <property type="entry name" value="ABC_TRANSPORTER_2"/>
    <property type="match status" value="1"/>
</dbReference>
<organism evidence="4 5">
    <name type="scientific">Paenibacillus brevis</name>
    <dbReference type="NCBI Taxonomy" id="2841508"/>
    <lineage>
        <taxon>Bacteria</taxon>
        <taxon>Bacillati</taxon>
        <taxon>Bacillota</taxon>
        <taxon>Bacilli</taxon>
        <taxon>Bacillales</taxon>
        <taxon>Paenibacillaceae</taxon>
        <taxon>Paenibacillus</taxon>
    </lineage>
</organism>
<dbReference type="EMBL" id="JAHLQJ010000010">
    <property type="protein sequence ID" value="MBU5672791.1"/>
    <property type="molecule type" value="Genomic_DNA"/>
</dbReference>
<keyword evidence="4" id="KW-0067">ATP-binding</keyword>